<sequence>MINEMQTRYRPTLKKILKLLIVLLIIDLILSIAWLKYVSYQFSHNDTVDSSSVDALIILMGDFNDNYTALGNQTLRRLNHALSLARQYNINTFLCVGGSRPTNNVYGANLMKQYLVNQAIDDDNILTETHSYDSQTNWQNAKSIITQQGWQTVFLVSTPLHLQRFKQIIADHPIDTKVKFKAISYKTTSPEVTFWELWQNVHYNWAANISTLLPQSLRAQLLMLIRPQH</sequence>
<dbReference type="AlphaFoldDB" id="A0A4P9VNV3"/>
<protein>
    <submittedName>
        <fullName evidence="3">YdcF family protein</fullName>
    </submittedName>
</protein>
<reference evidence="3 4" key="1">
    <citation type="submission" date="2017-04" db="EMBL/GenBank/DDBJ databases">
        <title>Draft genome sequence of Zooshikella ganghwensis VG4 isolated from Red Sea sediments.</title>
        <authorList>
            <person name="Rehman Z."/>
            <person name="Alam I."/>
            <person name="Kamau A."/>
            <person name="Bajic V."/>
            <person name="Leiknes T."/>
        </authorList>
    </citation>
    <scope>NUCLEOTIDE SEQUENCE [LARGE SCALE GENOMIC DNA]</scope>
    <source>
        <strain evidence="3 4">VG4</strain>
    </source>
</reference>
<dbReference type="Gene3D" id="3.40.50.620">
    <property type="entry name" value="HUPs"/>
    <property type="match status" value="1"/>
</dbReference>
<dbReference type="InterPro" id="IPR014729">
    <property type="entry name" value="Rossmann-like_a/b/a_fold"/>
</dbReference>
<dbReference type="Pfam" id="PF02698">
    <property type="entry name" value="DUF218"/>
    <property type="match status" value="1"/>
</dbReference>
<dbReference type="RefSeq" id="WP_094788154.1">
    <property type="nucleotide sequence ID" value="NZ_NDXW01000001.1"/>
</dbReference>
<feature type="domain" description="DUF218" evidence="2">
    <location>
        <begin position="55"/>
        <end position="186"/>
    </location>
</feature>
<evidence type="ECO:0000256" key="1">
    <source>
        <dbReference type="SAM" id="Phobius"/>
    </source>
</evidence>
<dbReference type="PANTHER" id="PTHR30336">
    <property type="entry name" value="INNER MEMBRANE PROTEIN, PROBABLE PERMEASE"/>
    <property type="match status" value="1"/>
</dbReference>
<dbReference type="EMBL" id="NDXW01000001">
    <property type="protein sequence ID" value="RDH45145.1"/>
    <property type="molecule type" value="Genomic_DNA"/>
</dbReference>
<name>A0A4P9VNV3_9GAMM</name>
<dbReference type="InterPro" id="IPR003848">
    <property type="entry name" value="DUF218"/>
</dbReference>
<comment type="caution">
    <text evidence="3">The sequence shown here is derived from an EMBL/GenBank/DDBJ whole genome shotgun (WGS) entry which is preliminary data.</text>
</comment>
<dbReference type="CDD" id="cd06259">
    <property type="entry name" value="YdcF-like"/>
    <property type="match status" value="1"/>
</dbReference>
<organism evidence="3 4">
    <name type="scientific">Zooshikella ganghwensis</name>
    <dbReference type="NCBI Taxonomy" id="202772"/>
    <lineage>
        <taxon>Bacteria</taxon>
        <taxon>Pseudomonadati</taxon>
        <taxon>Pseudomonadota</taxon>
        <taxon>Gammaproteobacteria</taxon>
        <taxon>Oceanospirillales</taxon>
        <taxon>Zooshikellaceae</taxon>
        <taxon>Zooshikella</taxon>
    </lineage>
</organism>
<feature type="transmembrane region" description="Helical" evidence="1">
    <location>
        <begin position="16"/>
        <end position="35"/>
    </location>
</feature>
<gene>
    <name evidence="3" type="ORF">B9G39_17805</name>
</gene>
<dbReference type="Proteomes" id="UP000257039">
    <property type="component" value="Unassembled WGS sequence"/>
</dbReference>
<dbReference type="PANTHER" id="PTHR30336:SF20">
    <property type="entry name" value="DUF218 DOMAIN-CONTAINING PROTEIN"/>
    <property type="match status" value="1"/>
</dbReference>
<accession>A0A4P9VNV3</accession>
<keyword evidence="4" id="KW-1185">Reference proteome</keyword>
<evidence type="ECO:0000313" key="3">
    <source>
        <dbReference type="EMBL" id="RDH45145.1"/>
    </source>
</evidence>
<keyword evidence="1" id="KW-0812">Transmembrane</keyword>
<proteinExistence type="predicted"/>
<keyword evidence="1" id="KW-1133">Transmembrane helix</keyword>
<keyword evidence="1" id="KW-0472">Membrane</keyword>
<dbReference type="GO" id="GO:0005886">
    <property type="term" value="C:plasma membrane"/>
    <property type="evidence" value="ECO:0007669"/>
    <property type="project" value="TreeGrafter"/>
</dbReference>
<evidence type="ECO:0000259" key="2">
    <source>
        <dbReference type="Pfam" id="PF02698"/>
    </source>
</evidence>
<dbReference type="InterPro" id="IPR051599">
    <property type="entry name" value="Cell_Envelope_Assoc"/>
</dbReference>
<evidence type="ECO:0000313" key="4">
    <source>
        <dbReference type="Proteomes" id="UP000257039"/>
    </source>
</evidence>